<feature type="transmembrane region" description="Helical" evidence="2">
    <location>
        <begin position="20"/>
        <end position="43"/>
    </location>
</feature>
<dbReference type="Proteomes" id="UP000218811">
    <property type="component" value="Unassembled WGS sequence"/>
</dbReference>
<organism evidence="3 4">
    <name type="scientific">Wolfiporia cocos (strain MD-104)</name>
    <name type="common">Brown rot fungus</name>
    <dbReference type="NCBI Taxonomy" id="742152"/>
    <lineage>
        <taxon>Eukaryota</taxon>
        <taxon>Fungi</taxon>
        <taxon>Dikarya</taxon>
        <taxon>Basidiomycota</taxon>
        <taxon>Agaricomycotina</taxon>
        <taxon>Agaricomycetes</taxon>
        <taxon>Polyporales</taxon>
        <taxon>Phaeolaceae</taxon>
        <taxon>Wolfiporia</taxon>
    </lineage>
</organism>
<feature type="transmembrane region" description="Helical" evidence="2">
    <location>
        <begin position="167"/>
        <end position="193"/>
    </location>
</feature>
<keyword evidence="2" id="KW-1133">Transmembrane helix</keyword>
<accession>A0A2H3K784</accession>
<protein>
    <submittedName>
        <fullName evidence="3">Uncharacterized protein</fullName>
    </submittedName>
</protein>
<gene>
    <name evidence="3" type="ORF">WOLCODRAFT_145245</name>
</gene>
<feature type="region of interest" description="Disordered" evidence="1">
    <location>
        <begin position="285"/>
        <end position="307"/>
    </location>
</feature>
<evidence type="ECO:0000256" key="2">
    <source>
        <dbReference type="SAM" id="Phobius"/>
    </source>
</evidence>
<keyword evidence="4" id="KW-1185">Reference proteome</keyword>
<dbReference type="STRING" id="742152.A0A2H3K784"/>
<evidence type="ECO:0000313" key="4">
    <source>
        <dbReference type="Proteomes" id="UP000218811"/>
    </source>
</evidence>
<name>A0A2H3K784_WOLCO</name>
<feature type="transmembrane region" description="Helical" evidence="2">
    <location>
        <begin position="101"/>
        <end position="122"/>
    </location>
</feature>
<sequence>MYFVAPDIDLTRLQKENMVGLVLSTIAYGVHVGLFLVIVRRFVRPSPFHTPRRWLLVYTFSLSALATTGIVLHAQWFWTVFSDVNYHSESRLLVLEETGQSPLGIIATIVYLMLNWMSDGLLLYRFWAICWRRWFAVVPSTAALFALVFLGSYYVKDIARISFNVWITVQTGPGIACIALSLAFNVIVPALIIGKLLLHRRKLMSDLGTRFGQVYMSLSTIFFESASLCTIVAVITFAALCANSPVQTALLPFLGQMQAIPPLLITVRVSEGYATSREASQLSRATIEKSSHNTTGSSNHPVKSGTITSEEVLDSVRNCSLRHSSYASTSTKRISLRLTIPESLDEYHEARATDDLESCIELATPQFPESPYLWVR</sequence>
<evidence type="ECO:0000313" key="3">
    <source>
        <dbReference type="EMBL" id="PCH44924.1"/>
    </source>
</evidence>
<proteinExistence type="predicted"/>
<reference evidence="3 4" key="1">
    <citation type="journal article" date="2012" name="Science">
        <title>The Paleozoic origin of enzymatic lignin decomposition reconstructed from 31 fungal genomes.</title>
        <authorList>
            <person name="Floudas D."/>
            <person name="Binder M."/>
            <person name="Riley R."/>
            <person name="Barry K."/>
            <person name="Blanchette R.A."/>
            <person name="Henrissat B."/>
            <person name="Martinez A.T."/>
            <person name="Otillar R."/>
            <person name="Spatafora J.W."/>
            <person name="Yadav J.S."/>
            <person name="Aerts A."/>
            <person name="Benoit I."/>
            <person name="Boyd A."/>
            <person name="Carlson A."/>
            <person name="Copeland A."/>
            <person name="Coutinho P.M."/>
            <person name="de Vries R.P."/>
            <person name="Ferreira P."/>
            <person name="Findley K."/>
            <person name="Foster B."/>
            <person name="Gaskell J."/>
            <person name="Glotzer D."/>
            <person name="Gorecki P."/>
            <person name="Heitman J."/>
            <person name="Hesse C."/>
            <person name="Hori C."/>
            <person name="Igarashi K."/>
            <person name="Jurgens J.A."/>
            <person name="Kallen N."/>
            <person name="Kersten P."/>
            <person name="Kohler A."/>
            <person name="Kuees U."/>
            <person name="Kumar T.K.A."/>
            <person name="Kuo A."/>
            <person name="LaButti K."/>
            <person name="Larrondo L.F."/>
            <person name="Lindquist E."/>
            <person name="Ling A."/>
            <person name="Lombard V."/>
            <person name="Lucas S."/>
            <person name="Lundell T."/>
            <person name="Martin R."/>
            <person name="McLaughlin D.J."/>
            <person name="Morgenstern I."/>
            <person name="Morin E."/>
            <person name="Murat C."/>
            <person name="Nagy L.G."/>
            <person name="Nolan M."/>
            <person name="Ohm R.A."/>
            <person name="Patyshakuliyeva A."/>
            <person name="Rokas A."/>
            <person name="Ruiz-Duenas F.J."/>
            <person name="Sabat G."/>
            <person name="Salamov A."/>
            <person name="Samejima M."/>
            <person name="Schmutz J."/>
            <person name="Slot J.C."/>
            <person name="St John F."/>
            <person name="Stenlid J."/>
            <person name="Sun H."/>
            <person name="Sun S."/>
            <person name="Syed K."/>
            <person name="Tsang A."/>
            <person name="Wiebenga A."/>
            <person name="Young D."/>
            <person name="Pisabarro A."/>
            <person name="Eastwood D.C."/>
            <person name="Martin F."/>
            <person name="Cullen D."/>
            <person name="Grigoriev I.V."/>
            <person name="Hibbett D.S."/>
        </authorList>
    </citation>
    <scope>NUCLEOTIDE SEQUENCE [LARGE SCALE GENOMIC DNA]</scope>
    <source>
        <strain evidence="3 4">MD-104</strain>
    </source>
</reference>
<dbReference type="EMBL" id="KB468168">
    <property type="protein sequence ID" value="PCH44924.1"/>
    <property type="molecule type" value="Genomic_DNA"/>
</dbReference>
<keyword evidence="2" id="KW-0812">Transmembrane</keyword>
<feature type="transmembrane region" description="Helical" evidence="2">
    <location>
        <begin position="55"/>
        <end position="81"/>
    </location>
</feature>
<dbReference type="OMA" id="FFHEENA"/>
<evidence type="ECO:0000256" key="1">
    <source>
        <dbReference type="SAM" id="MobiDB-lite"/>
    </source>
</evidence>
<feature type="transmembrane region" description="Helical" evidence="2">
    <location>
        <begin position="214"/>
        <end position="240"/>
    </location>
</feature>
<feature type="transmembrane region" description="Helical" evidence="2">
    <location>
        <begin position="134"/>
        <end position="155"/>
    </location>
</feature>
<dbReference type="AlphaFoldDB" id="A0A2H3K784"/>
<keyword evidence="2" id="KW-0472">Membrane</keyword>
<feature type="compositionally biased region" description="Polar residues" evidence="1">
    <location>
        <begin position="292"/>
        <end position="307"/>
    </location>
</feature>
<dbReference type="OrthoDB" id="2905268at2759"/>